<dbReference type="SUPFAM" id="SSF101447">
    <property type="entry name" value="Formin homology 2 domain (FH2 domain)"/>
    <property type="match status" value="1"/>
</dbReference>
<dbReference type="Proteomes" id="UP001652622">
    <property type="component" value="Unplaced"/>
</dbReference>
<evidence type="ECO:0000313" key="10">
    <source>
        <dbReference type="RefSeq" id="XP_060548191.1"/>
    </source>
</evidence>
<evidence type="ECO:0000259" key="8">
    <source>
        <dbReference type="PROSITE" id="PS50041"/>
    </source>
</evidence>
<evidence type="ECO:0000256" key="3">
    <source>
        <dbReference type="ARBA" id="ARBA00022734"/>
    </source>
</evidence>
<evidence type="ECO:0000313" key="13">
    <source>
        <dbReference type="RefSeq" id="XP_060548204.1"/>
    </source>
</evidence>
<dbReference type="RefSeq" id="XP_060548204.1">
    <property type="nucleotide sequence ID" value="XM_060692221.1"/>
</dbReference>
<dbReference type="Gene3D" id="3.10.100.10">
    <property type="entry name" value="Mannose-Binding Protein A, subunit A"/>
    <property type="match status" value="1"/>
</dbReference>
<name>A0ABM3ZIM0_PANGU</name>
<feature type="compositionally biased region" description="Basic and acidic residues" evidence="6">
    <location>
        <begin position="14"/>
        <end position="67"/>
    </location>
</feature>
<evidence type="ECO:0000313" key="14">
    <source>
        <dbReference type="RefSeq" id="XP_060548208.1"/>
    </source>
</evidence>
<feature type="domain" description="C-type lectin" evidence="8">
    <location>
        <begin position="241"/>
        <end position="361"/>
    </location>
</feature>
<dbReference type="PROSITE" id="PS50041">
    <property type="entry name" value="C_TYPE_LECTIN_2"/>
    <property type="match status" value="1"/>
</dbReference>
<accession>A0ABM3ZIM0</accession>
<proteinExistence type="predicted"/>
<dbReference type="SMART" id="SM00034">
    <property type="entry name" value="CLECT"/>
    <property type="match status" value="1"/>
</dbReference>
<keyword evidence="7" id="KW-1133">Transmembrane helix</keyword>
<dbReference type="InterPro" id="IPR016186">
    <property type="entry name" value="C-type_lectin-like/link_sf"/>
</dbReference>
<feature type="compositionally biased region" description="Basic residues" evidence="6">
    <location>
        <begin position="1"/>
        <end position="13"/>
    </location>
</feature>
<dbReference type="InterPro" id="IPR001304">
    <property type="entry name" value="C-type_lectin-like"/>
</dbReference>
<organism evidence="9 11">
    <name type="scientific">Pantherophis guttatus</name>
    <name type="common">Corn snake</name>
    <name type="synonym">Elaphe guttata</name>
    <dbReference type="NCBI Taxonomy" id="94885"/>
    <lineage>
        <taxon>Eukaryota</taxon>
        <taxon>Metazoa</taxon>
        <taxon>Chordata</taxon>
        <taxon>Craniata</taxon>
        <taxon>Vertebrata</taxon>
        <taxon>Euteleostomi</taxon>
        <taxon>Lepidosauria</taxon>
        <taxon>Squamata</taxon>
        <taxon>Bifurcata</taxon>
        <taxon>Unidentata</taxon>
        <taxon>Episquamata</taxon>
        <taxon>Toxicofera</taxon>
        <taxon>Serpentes</taxon>
        <taxon>Colubroidea</taxon>
        <taxon>Colubridae</taxon>
        <taxon>Colubrinae</taxon>
        <taxon>Pantherophis</taxon>
    </lineage>
</organism>
<keyword evidence="9" id="KW-1185">Reference proteome</keyword>
<dbReference type="RefSeq" id="XP_060548193.1">
    <property type="nucleotide sequence ID" value="XM_060692210.1"/>
</dbReference>
<keyword evidence="3" id="KW-0430">Lectin</keyword>
<evidence type="ECO:0000256" key="2">
    <source>
        <dbReference type="ARBA" id="ARBA00022525"/>
    </source>
</evidence>
<protein>
    <submittedName>
        <fullName evidence="10 11">Uncharacterized protein LOC117658513 isoform X1</fullName>
    </submittedName>
</protein>
<feature type="compositionally biased region" description="Pro residues" evidence="6">
    <location>
        <begin position="119"/>
        <end position="129"/>
    </location>
</feature>
<keyword evidence="2" id="KW-0964">Secreted</keyword>
<dbReference type="PANTHER" id="PTHR46490">
    <property type="entry name" value="C-TYPE LECTIN DOMAIN FAMILY 12 MEMBER A-RELATED"/>
    <property type="match status" value="1"/>
</dbReference>
<dbReference type="CDD" id="cd00037">
    <property type="entry name" value="CLECT"/>
    <property type="match status" value="1"/>
</dbReference>
<dbReference type="SUPFAM" id="SSF56436">
    <property type="entry name" value="C-type lectin-like"/>
    <property type="match status" value="1"/>
</dbReference>
<evidence type="ECO:0000256" key="5">
    <source>
        <dbReference type="ARBA" id="ARBA00023180"/>
    </source>
</evidence>
<keyword evidence="7" id="KW-0812">Transmembrane</keyword>
<dbReference type="PANTHER" id="PTHR46490:SF6">
    <property type="entry name" value="ASIALOGLYCOPROTEIN RECEPTOR 1-LIKE-RELATED"/>
    <property type="match status" value="1"/>
</dbReference>
<evidence type="ECO:0000256" key="1">
    <source>
        <dbReference type="ARBA" id="ARBA00004613"/>
    </source>
</evidence>
<comment type="subcellular location">
    <subcellularLocation>
        <location evidence="1">Secreted</location>
    </subcellularLocation>
</comment>
<dbReference type="InterPro" id="IPR016187">
    <property type="entry name" value="CTDL_fold"/>
</dbReference>
<dbReference type="InterPro" id="IPR052309">
    <property type="entry name" value="C-type_Lectin_Domain_Fam1"/>
</dbReference>
<evidence type="ECO:0000313" key="12">
    <source>
        <dbReference type="RefSeq" id="XP_060548196.1"/>
    </source>
</evidence>
<reference evidence="10 11" key="1">
    <citation type="submission" date="2025-05" db="UniProtKB">
        <authorList>
            <consortium name="RefSeq"/>
        </authorList>
    </citation>
    <scope>IDENTIFICATION</scope>
    <source>
        <tissue evidence="10 11">Blood</tissue>
    </source>
</reference>
<keyword evidence="4" id="KW-1015">Disulfide bond</keyword>
<evidence type="ECO:0000313" key="9">
    <source>
        <dbReference type="Proteomes" id="UP001652622"/>
    </source>
</evidence>
<dbReference type="RefSeq" id="XP_060548208.1">
    <property type="nucleotide sequence ID" value="XM_060692225.1"/>
</dbReference>
<feature type="region of interest" description="Disordered" evidence="6">
    <location>
        <begin position="1"/>
        <end position="129"/>
    </location>
</feature>
<keyword evidence="7" id="KW-0472">Membrane</keyword>
<dbReference type="Pfam" id="PF00059">
    <property type="entry name" value="Lectin_C"/>
    <property type="match status" value="1"/>
</dbReference>
<keyword evidence="5" id="KW-0325">Glycoprotein</keyword>
<dbReference type="GeneID" id="117658513"/>
<evidence type="ECO:0000256" key="4">
    <source>
        <dbReference type="ARBA" id="ARBA00023157"/>
    </source>
</evidence>
<evidence type="ECO:0000256" key="7">
    <source>
        <dbReference type="SAM" id="Phobius"/>
    </source>
</evidence>
<evidence type="ECO:0000256" key="6">
    <source>
        <dbReference type="SAM" id="MobiDB-lite"/>
    </source>
</evidence>
<dbReference type="RefSeq" id="XP_060548196.1">
    <property type="nucleotide sequence ID" value="XM_060692213.1"/>
</dbReference>
<evidence type="ECO:0000313" key="11">
    <source>
        <dbReference type="RefSeq" id="XP_060548193.1"/>
    </source>
</evidence>
<feature type="transmembrane region" description="Helical" evidence="7">
    <location>
        <begin position="144"/>
        <end position="166"/>
    </location>
</feature>
<dbReference type="RefSeq" id="XP_060548191.1">
    <property type="nucleotide sequence ID" value="XM_060692208.1"/>
</dbReference>
<sequence length="370" mass="42945">MGHKKPPGHHSKKHHDEEKGEDSKKHHDEEKGEDSKKDHDEEKGEGSKKEAHEKKKHERHEEGPKKPHEAKKHRPPPIPGEEEIVKEKKKEKSHKAHAPDDEEKPKSEKPHKGHKSKHPPPPPPPPPPPTLKTVVIRFLIGHDCATICLILNFFLIVITLWMAILVQQEEMKYEPLRKAIQNIRKFMVAQNPDLKVFSDVDIILEAEKLATQLLPWSTKLNEIEAEITNIQFKLDHNWMAYEGHLYLLHDQLGIQLQIKDYCQGQKAALISSISEEEEKFLEEELKKKKQGPYFIGLVYRYNTGNWQWYDIGNVPEKQYWKPGEEHNTRKGLCAGIQNECLTPLKCWVVMECFKPGRGICKQKPVAKWMT</sequence>
<gene>
    <name evidence="10 11 12 13 14" type="primary">LOC117658513</name>
</gene>
<feature type="compositionally biased region" description="Basic and acidic residues" evidence="6">
    <location>
        <begin position="97"/>
        <end position="110"/>
    </location>
</feature>